<dbReference type="EMBL" id="CP021434">
    <property type="protein sequence ID" value="ARU63645.1"/>
    <property type="molecule type" value="Genomic_DNA"/>
</dbReference>
<dbReference type="InterPro" id="IPR042099">
    <property type="entry name" value="ANL_N_sf"/>
</dbReference>
<accession>A0A1Y0IVY2</accession>
<dbReference type="SUPFAM" id="SSF56801">
    <property type="entry name" value="Acetyl-CoA synthetase-like"/>
    <property type="match status" value="1"/>
</dbReference>
<dbReference type="OrthoDB" id="9765680at2"/>
<sequence length="1215" mass="132731">MKSLSDRLAALSPEQRALLEKKLQAKNIDSSKLAKAEVSIPRRTSEGPAPLSVDQERIWFFQQMEPNDPAYNMYSVVKIKGDLDLSRMEQSVGKIVQRHEALRTTFAQFDSAPRAVVADELSVPLVVRDVRGRVEAEVLEQLLAEVKVPFDLEKGPLLRAFCWQTDQQEHLFLLIVHHIVSDHLSLGLFFGELLRHYEGMEMPDVPLQYTDFAEWQREQLQGEGSEKLVSYWKEQLADSEFVLNLPTDRPRPAVQTYRGAQVKVPLSKRVMAGVKTLGGKHGVSAFMVTMAAYQALLHRYTGQQDVLVGTPVSLRKQQETQSVIGFFLNTMVIRTEVKPELRGTELLLRTKEASTGAFSHGDMPFGLLLEEIQPKRDLSRSPIFQAMFTYVEGAGGVQELAGLTLEPMEFDGGTAKCDLSLTVMESAAGADVLFEYASDLFDSATIERMAGHYLQLLEGLVQTPELTIGELPMLTEVEQKQLLTGWNQTKVALSPERSLSIQAQFQAQTARTPDAVAVVFGDEELTYAELDSRANALAHHLVTQCGIGPSMRVAILAERSLAMITGLLGILKSGAAYVPLDPTYPAERVAYVLEDAKVQALVTLDKHKASLPAIPDLTVVSLDAIASHRDEATSLREDGTAEEKISTSLREDGTASEKVSTSLREDGTADEKVSTSLGEDGTASEKVSTSLGEDGTASEKVSTSLGEDGTASEKVSTSLGDDGTSVEKNLSSQREDISLGEASVNDLAYMIYTSGSTGKPKGVMVEQGNVANFFWGMDERIQPEEGDVLLASTSYAFDISVLELLWTLTRGIRTVIVADTADLPAQAVKHGVTLLQGTPSLMKMALGNPAAIGALRGVRLLMLGGEALQGTLVKAIREKLPCRIFNMYGPTETTVWSSTYEVQTDTPPVLPIGKPIANTEFYILDPQQQPVPAGVPGELYIGGAGVTRGYFERPDLTGERYVPNPFTGQGRLYRTGDEARWLADGNVEYLGRLDQQVKVRGFRIELGEVEAKLHAHPQVQAAAATAMPDPQGDLRLIGYIVQATGQSAPDSSDLRLFLQAALPDYMVPAAFVTLDALPLTPNGKLDRKALPQPDVLAVSDDTPPQTAVQEVLSQLFCELLGLERVSLSANFFEIGGHSLRATQLVSSLQGIFSVDLTLHRVFDRATILDLEQELHNLAHDPARLETQAKAYLQTGARQVPSQIRALSRPSRRRQT</sequence>
<dbReference type="CDD" id="cd05930">
    <property type="entry name" value="A_NRPS"/>
    <property type="match status" value="1"/>
</dbReference>
<dbReference type="PRINTS" id="PR00154">
    <property type="entry name" value="AMPBINDING"/>
</dbReference>
<feature type="region of interest" description="Disordered" evidence="6">
    <location>
        <begin position="631"/>
        <end position="732"/>
    </location>
</feature>
<dbReference type="InterPro" id="IPR045851">
    <property type="entry name" value="AMP-bd_C_sf"/>
</dbReference>
<evidence type="ECO:0000256" key="1">
    <source>
        <dbReference type="ARBA" id="ARBA00001957"/>
    </source>
</evidence>
<dbReference type="GO" id="GO:0003824">
    <property type="term" value="F:catalytic activity"/>
    <property type="evidence" value="ECO:0007669"/>
    <property type="project" value="InterPro"/>
</dbReference>
<dbReference type="InterPro" id="IPR029058">
    <property type="entry name" value="AB_hydrolase_fold"/>
</dbReference>
<dbReference type="SUPFAM" id="SSF52777">
    <property type="entry name" value="CoA-dependent acyltransferases"/>
    <property type="match status" value="2"/>
</dbReference>
<dbReference type="Gene3D" id="3.30.300.30">
    <property type="match status" value="1"/>
</dbReference>
<evidence type="ECO:0000313" key="9">
    <source>
        <dbReference type="Proteomes" id="UP000195437"/>
    </source>
</evidence>
<feature type="compositionally biased region" description="Basic and acidic residues" evidence="6">
    <location>
        <begin position="663"/>
        <end position="673"/>
    </location>
</feature>
<dbReference type="Pfam" id="PF00668">
    <property type="entry name" value="Condensation"/>
    <property type="match status" value="1"/>
</dbReference>
<dbReference type="InterPro" id="IPR020845">
    <property type="entry name" value="AMP-binding_CS"/>
</dbReference>
<dbReference type="InterPro" id="IPR000873">
    <property type="entry name" value="AMP-dep_synth/lig_dom"/>
</dbReference>
<proteinExistence type="inferred from homology"/>
<dbReference type="PROSITE" id="PS50075">
    <property type="entry name" value="CARRIER"/>
    <property type="match status" value="1"/>
</dbReference>
<reference evidence="9" key="1">
    <citation type="submission" date="2017-05" db="EMBL/GenBank/DDBJ databases">
        <authorList>
            <person name="Sung H."/>
        </authorList>
    </citation>
    <scope>NUCLEOTIDE SEQUENCE [LARGE SCALE GENOMIC DNA]</scope>
    <source>
        <strain evidence="9">AR23208</strain>
    </source>
</reference>
<dbReference type="FunFam" id="2.30.38.10:FF:000001">
    <property type="entry name" value="Non-ribosomal peptide synthetase PvdI"/>
    <property type="match status" value="1"/>
</dbReference>
<evidence type="ECO:0000256" key="4">
    <source>
        <dbReference type="ARBA" id="ARBA00022553"/>
    </source>
</evidence>
<evidence type="ECO:0000256" key="5">
    <source>
        <dbReference type="ARBA" id="ARBA00023194"/>
    </source>
</evidence>
<evidence type="ECO:0000256" key="2">
    <source>
        <dbReference type="ARBA" id="ARBA00006432"/>
    </source>
</evidence>
<dbReference type="Pfam" id="PF13193">
    <property type="entry name" value="AMP-binding_C"/>
    <property type="match status" value="1"/>
</dbReference>
<dbReference type="Gene3D" id="3.40.50.12780">
    <property type="entry name" value="N-terminal domain of ligase-like"/>
    <property type="match status" value="1"/>
</dbReference>
<evidence type="ECO:0000313" key="8">
    <source>
        <dbReference type="EMBL" id="ARU63645.1"/>
    </source>
</evidence>
<dbReference type="Pfam" id="PF00550">
    <property type="entry name" value="PP-binding"/>
    <property type="match status" value="1"/>
</dbReference>
<dbReference type="KEGG" id="tum:CBW65_23465"/>
<dbReference type="Gene3D" id="3.40.50.980">
    <property type="match status" value="2"/>
</dbReference>
<dbReference type="InterPro" id="IPR023213">
    <property type="entry name" value="CAT-like_dom_sf"/>
</dbReference>
<organism evidence="8 9">
    <name type="scientific">Tumebacillus avium</name>
    <dbReference type="NCBI Taxonomy" id="1903704"/>
    <lineage>
        <taxon>Bacteria</taxon>
        <taxon>Bacillati</taxon>
        <taxon>Bacillota</taxon>
        <taxon>Bacilli</taxon>
        <taxon>Bacillales</taxon>
        <taxon>Alicyclobacillaceae</taxon>
        <taxon>Tumebacillus</taxon>
    </lineage>
</organism>
<dbReference type="InterPro" id="IPR036736">
    <property type="entry name" value="ACP-like_sf"/>
</dbReference>
<dbReference type="InterPro" id="IPR009081">
    <property type="entry name" value="PP-bd_ACP"/>
</dbReference>
<comment type="similarity">
    <text evidence="2">Belongs to the ATP-dependent AMP-binding enzyme family.</text>
</comment>
<dbReference type="InterPro" id="IPR020459">
    <property type="entry name" value="AMP-binding"/>
</dbReference>
<dbReference type="FunFam" id="3.30.300.30:FF:000010">
    <property type="entry name" value="Enterobactin synthetase component F"/>
    <property type="match status" value="1"/>
</dbReference>
<dbReference type="InterPro" id="IPR010071">
    <property type="entry name" value="AA_adenyl_dom"/>
</dbReference>
<dbReference type="PANTHER" id="PTHR45527:SF1">
    <property type="entry name" value="FATTY ACID SYNTHASE"/>
    <property type="match status" value="1"/>
</dbReference>
<dbReference type="Gene3D" id="3.40.50.1820">
    <property type="entry name" value="alpha/beta hydrolase"/>
    <property type="match status" value="1"/>
</dbReference>
<comment type="cofactor">
    <cofactor evidence="1">
        <name>pantetheine 4'-phosphate</name>
        <dbReference type="ChEBI" id="CHEBI:47942"/>
    </cofactor>
</comment>
<dbReference type="Pfam" id="PF00501">
    <property type="entry name" value="AMP-binding"/>
    <property type="match status" value="1"/>
</dbReference>
<evidence type="ECO:0000256" key="3">
    <source>
        <dbReference type="ARBA" id="ARBA00022450"/>
    </source>
</evidence>
<dbReference type="GO" id="GO:0031177">
    <property type="term" value="F:phosphopantetheine binding"/>
    <property type="evidence" value="ECO:0007669"/>
    <property type="project" value="TreeGrafter"/>
</dbReference>
<protein>
    <recommendedName>
        <fullName evidence="7">Carrier domain-containing protein</fullName>
    </recommendedName>
</protein>
<dbReference type="RefSeq" id="WP_087458979.1">
    <property type="nucleotide sequence ID" value="NZ_CP021434.1"/>
</dbReference>
<dbReference type="InterPro" id="IPR001242">
    <property type="entry name" value="Condensation_dom"/>
</dbReference>
<keyword evidence="4" id="KW-0597">Phosphoprotein</keyword>
<dbReference type="Gene3D" id="3.30.559.30">
    <property type="entry name" value="Nonribosomal peptide synthetase, condensation domain"/>
    <property type="match status" value="1"/>
</dbReference>
<keyword evidence="9" id="KW-1185">Reference proteome</keyword>
<dbReference type="SUPFAM" id="SSF47336">
    <property type="entry name" value="ACP-like"/>
    <property type="match status" value="1"/>
</dbReference>
<keyword evidence="3" id="KW-0596">Phosphopantetheine</keyword>
<dbReference type="PROSITE" id="PS00012">
    <property type="entry name" value="PHOSPHOPANTETHEINE"/>
    <property type="match status" value="1"/>
</dbReference>
<feature type="compositionally biased region" description="Basic and acidic residues" evidence="6">
    <location>
        <begin position="631"/>
        <end position="655"/>
    </location>
</feature>
<evidence type="ECO:0000259" key="7">
    <source>
        <dbReference type="PROSITE" id="PS50075"/>
    </source>
</evidence>
<dbReference type="InterPro" id="IPR006162">
    <property type="entry name" value="Ppantetheine_attach_site"/>
</dbReference>
<dbReference type="PROSITE" id="PS00455">
    <property type="entry name" value="AMP_BINDING"/>
    <property type="match status" value="1"/>
</dbReference>
<dbReference type="GO" id="GO:0043041">
    <property type="term" value="P:amino acid activation for nonribosomal peptide biosynthetic process"/>
    <property type="evidence" value="ECO:0007669"/>
    <property type="project" value="TreeGrafter"/>
</dbReference>
<dbReference type="GO" id="GO:0044550">
    <property type="term" value="P:secondary metabolite biosynthetic process"/>
    <property type="evidence" value="ECO:0007669"/>
    <property type="project" value="TreeGrafter"/>
</dbReference>
<dbReference type="GO" id="GO:0008610">
    <property type="term" value="P:lipid biosynthetic process"/>
    <property type="evidence" value="ECO:0007669"/>
    <property type="project" value="UniProtKB-ARBA"/>
</dbReference>
<dbReference type="NCBIfam" id="TIGR01733">
    <property type="entry name" value="AA-adenyl-dom"/>
    <property type="match status" value="1"/>
</dbReference>
<dbReference type="Gene3D" id="3.30.559.10">
    <property type="entry name" value="Chloramphenicol acetyltransferase-like domain"/>
    <property type="match status" value="1"/>
</dbReference>
<dbReference type="PANTHER" id="PTHR45527">
    <property type="entry name" value="NONRIBOSOMAL PEPTIDE SYNTHETASE"/>
    <property type="match status" value="1"/>
</dbReference>
<keyword evidence="5" id="KW-0045">Antibiotic biosynthesis</keyword>
<name>A0A1Y0IVY2_9BACL</name>
<dbReference type="GO" id="GO:0017000">
    <property type="term" value="P:antibiotic biosynthetic process"/>
    <property type="evidence" value="ECO:0007669"/>
    <property type="project" value="UniProtKB-KW"/>
</dbReference>
<dbReference type="GO" id="GO:0005737">
    <property type="term" value="C:cytoplasm"/>
    <property type="evidence" value="ECO:0007669"/>
    <property type="project" value="TreeGrafter"/>
</dbReference>
<dbReference type="CDD" id="cd19531">
    <property type="entry name" value="LCL_NRPS-like"/>
    <property type="match status" value="1"/>
</dbReference>
<gene>
    <name evidence="8" type="ORF">CBW65_23465</name>
</gene>
<feature type="domain" description="Carrier" evidence="7">
    <location>
        <begin position="1103"/>
        <end position="1178"/>
    </location>
</feature>
<dbReference type="Proteomes" id="UP000195437">
    <property type="component" value="Chromosome"/>
</dbReference>
<dbReference type="InterPro" id="IPR025110">
    <property type="entry name" value="AMP-bd_C"/>
</dbReference>
<evidence type="ECO:0000256" key="6">
    <source>
        <dbReference type="SAM" id="MobiDB-lite"/>
    </source>
</evidence>
<dbReference type="AlphaFoldDB" id="A0A1Y0IVY2"/>